<dbReference type="GeneID" id="94434815"/>
<dbReference type="SUPFAM" id="SSF58038">
    <property type="entry name" value="SNARE fusion complex"/>
    <property type="match status" value="1"/>
</dbReference>
<protein>
    <submittedName>
        <fullName evidence="1">Snare region anchored in the vesicle membrane carboxy-terminal protein</fullName>
    </submittedName>
</protein>
<dbReference type="VEuPathDB" id="ToxoDB:CSUI_011506"/>
<accession>A0A2C6KE41</accession>
<dbReference type="Proteomes" id="UP000221165">
    <property type="component" value="Unassembled WGS sequence"/>
</dbReference>
<name>A0A2C6KE41_9APIC</name>
<evidence type="ECO:0000313" key="1">
    <source>
        <dbReference type="EMBL" id="PHJ14684.1"/>
    </source>
</evidence>
<gene>
    <name evidence="1" type="ORF">CSUI_011506</name>
</gene>
<feature type="non-terminal residue" evidence="1">
    <location>
        <position position="1"/>
    </location>
</feature>
<feature type="non-terminal residue" evidence="1">
    <location>
        <position position="60"/>
    </location>
</feature>
<dbReference type="AlphaFoldDB" id="A0A2C6KE41"/>
<dbReference type="OrthoDB" id="331074at2759"/>
<sequence>LSQSCRLASEAGAIGESALCSLYIQRETISRSLSRTKEVQENMREADSLVTKMSKWWNGI</sequence>
<comment type="caution">
    <text evidence="1">The sequence shown here is derived from an EMBL/GenBank/DDBJ whole genome shotgun (WGS) entry which is preliminary data.</text>
</comment>
<dbReference type="RefSeq" id="XP_067916420.1">
    <property type="nucleotide sequence ID" value="XM_068071604.1"/>
</dbReference>
<keyword evidence="2" id="KW-1185">Reference proteome</keyword>
<proteinExistence type="predicted"/>
<organism evidence="1 2">
    <name type="scientific">Cystoisospora suis</name>
    <dbReference type="NCBI Taxonomy" id="483139"/>
    <lineage>
        <taxon>Eukaryota</taxon>
        <taxon>Sar</taxon>
        <taxon>Alveolata</taxon>
        <taxon>Apicomplexa</taxon>
        <taxon>Conoidasida</taxon>
        <taxon>Coccidia</taxon>
        <taxon>Eucoccidiorida</taxon>
        <taxon>Eimeriorina</taxon>
        <taxon>Sarcocystidae</taxon>
        <taxon>Cystoisospora</taxon>
    </lineage>
</organism>
<dbReference type="EMBL" id="MIGC01012596">
    <property type="protein sequence ID" value="PHJ14684.1"/>
    <property type="molecule type" value="Genomic_DNA"/>
</dbReference>
<reference evidence="1 2" key="1">
    <citation type="journal article" date="2017" name="Int. J. Parasitol.">
        <title>The genome of the protozoan parasite Cystoisospora suis and a reverse vaccinology approach to identify vaccine candidates.</title>
        <authorList>
            <person name="Palmieri N."/>
            <person name="Shrestha A."/>
            <person name="Ruttkowski B."/>
            <person name="Beck T."/>
            <person name="Vogl C."/>
            <person name="Tomley F."/>
            <person name="Blake D.P."/>
            <person name="Joachim A."/>
        </authorList>
    </citation>
    <scope>NUCLEOTIDE SEQUENCE [LARGE SCALE GENOMIC DNA]</scope>
    <source>
        <strain evidence="1 2">Wien I</strain>
    </source>
</reference>
<evidence type="ECO:0000313" key="2">
    <source>
        <dbReference type="Proteomes" id="UP000221165"/>
    </source>
</evidence>
<dbReference type="Gene3D" id="1.20.5.110">
    <property type="match status" value="1"/>
</dbReference>